<accession>A0A563EHE9</accession>
<proteinExistence type="predicted"/>
<dbReference type="EMBL" id="VOBR01000037">
    <property type="protein sequence ID" value="TWP45975.1"/>
    <property type="molecule type" value="Genomic_DNA"/>
</dbReference>
<name>A0A563EHE9_9PSEU</name>
<dbReference type="AlphaFoldDB" id="A0A563EHE9"/>
<evidence type="ECO:0000313" key="1">
    <source>
        <dbReference type="EMBL" id="TWP45975.1"/>
    </source>
</evidence>
<comment type="caution">
    <text evidence="1">The sequence shown here is derived from an EMBL/GenBank/DDBJ whole genome shotgun (WGS) entry which is preliminary data.</text>
</comment>
<dbReference type="Proteomes" id="UP000316639">
    <property type="component" value="Unassembled WGS sequence"/>
</dbReference>
<dbReference type="SUPFAM" id="SSF46785">
    <property type="entry name" value="Winged helix' DNA-binding domain"/>
    <property type="match status" value="1"/>
</dbReference>
<sequence length="138" mass="15068">MPQVSLSAAVGVLERIFADPAKEVLAVDEVLANAGRDARWVQQNKRWLSNRLTSLVAHDLVESVHGKSRRLEGVRLTPAGKTALLAGAESYRSRGKITLEDIAIQIRIFESQNPSIKVNFAVVSKDVETSRPNRPGGV</sequence>
<dbReference type="InterPro" id="IPR036390">
    <property type="entry name" value="WH_DNA-bd_sf"/>
</dbReference>
<keyword evidence="2" id="KW-1185">Reference proteome</keyword>
<gene>
    <name evidence="1" type="ORF">FKR81_37780</name>
</gene>
<reference evidence="1 2" key="1">
    <citation type="submission" date="2019-07" db="EMBL/GenBank/DDBJ databases">
        <title>Lentzea xizangensis sp. nov., isolated from Qinghai-Tibetan Plateau Soils.</title>
        <authorList>
            <person name="Huang J."/>
        </authorList>
    </citation>
    <scope>NUCLEOTIDE SEQUENCE [LARGE SCALE GENOMIC DNA]</scope>
    <source>
        <strain evidence="1 2">FXJ1.1311</strain>
    </source>
</reference>
<evidence type="ECO:0000313" key="2">
    <source>
        <dbReference type="Proteomes" id="UP000316639"/>
    </source>
</evidence>
<protein>
    <submittedName>
        <fullName evidence="1">Uncharacterized protein</fullName>
    </submittedName>
</protein>
<organism evidence="1 2">
    <name type="scientific">Lentzea tibetensis</name>
    <dbReference type="NCBI Taxonomy" id="2591470"/>
    <lineage>
        <taxon>Bacteria</taxon>
        <taxon>Bacillati</taxon>
        <taxon>Actinomycetota</taxon>
        <taxon>Actinomycetes</taxon>
        <taxon>Pseudonocardiales</taxon>
        <taxon>Pseudonocardiaceae</taxon>
        <taxon>Lentzea</taxon>
    </lineage>
</organism>